<protein>
    <submittedName>
        <fullName evidence="1">Uncharacterized protein</fullName>
    </submittedName>
</protein>
<evidence type="ECO:0000313" key="2">
    <source>
        <dbReference type="Proteomes" id="UP000837857"/>
    </source>
</evidence>
<evidence type="ECO:0000313" key="1">
    <source>
        <dbReference type="EMBL" id="CAH2066435.1"/>
    </source>
</evidence>
<sequence length="141" mass="15512">MEALTPDARHQKVAVDVRTMGPRAMVPALGAMLSPPPVSRRGVRAKSLGCLISCGTTDAARALIIQHPNCERCVERMRFYSRSRLGAECVARLLSPRRVDFLSAGSLVGARWRRYGTRARVRSSNSLTAYMKDTPPCTLLL</sequence>
<dbReference type="EMBL" id="OW152816">
    <property type="protein sequence ID" value="CAH2066435.1"/>
    <property type="molecule type" value="Genomic_DNA"/>
</dbReference>
<reference evidence="1" key="1">
    <citation type="submission" date="2022-03" db="EMBL/GenBank/DDBJ databases">
        <authorList>
            <person name="Martin H S."/>
        </authorList>
    </citation>
    <scope>NUCLEOTIDE SEQUENCE</scope>
</reference>
<keyword evidence="2" id="KW-1185">Reference proteome</keyword>
<name>A0ABN8IT64_9NEOP</name>
<dbReference type="Proteomes" id="UP000837857">
    <property type="component" value="Chromosome 4"/>
</dbReference>
<gene>
    <name evidence="1" type="ORF">IPOD504_LOCUS13429</name>
</gene>
<proteinExistence type="predicted"/>
<accession>A0ABN8IT64</accession>
<organism evidence="1 2">
    <name type="scientific">Iphiclides podalirius</name>
    <name type="common">scarce swallowtail</name>
    <dbReference type="NCBI Taxonomy" id="110791"/>
    <lineage>
        <taxon>Eukaryota</taxon>
        <taxon>Metazoa</taxon>
        <taxon>Ecdysozoa</taxon>
        <taxon>Arthropoda</taxon>
        <taxon>Hexapoda</taxon>
        <taxon>Insecta</taxon>
        <taxon>Pterygota</taxon>
        <taxon>Neoptera</taxon>
        <taxon>Endopterygota</taxon>
        <taxon>Lepidoptera</taxon>
        <taxon>Glossata</taxon>
        <taxon>Ditrysia</taxon>
        <taxon>Papilionoidea</taxon>
        <taxon>Papilionidae</taxon>
        <taxon>Papilioninae</taxon>
        <taxon>Iphiclides</taxon>
    </lineage>
</organism>
<feature type="non-terminal residue" evidence="1">
    <location>
        <position position="1"/>
    </location>
</feature>